<dbReference type="OrthoDB" id="10044445at2759"/>
<comment type="caution">
    <text evidence="1">The sequence shown here is derived from an EMBL/GenBank/DDBJ whole genome shotgun (WGS) entry which is preliminary data.</text>
</comment>
<evidence type="ECO:0000313" key="1">
    <source>
        <dbReference type="EMBL" id="CAB3988383.1"/>
    </source>
</evidence>
<sequence>MCGIEGCTRTFKKYYTWRKHLTERHAEVPCNQNDHEIHIENENNQHEDEPMEENGENNTRSAALYILKIQEDLSLPRSTVQNIIANTKTFLHNTLSIVESQVKDCLNNANMEYQNVPGLQEIFDESNPTTNPFRNLETESQQWRYYKEYFGLKEPRRIILGQKQVYRRRDGVLQPTEANDEACYIPLLDSLQQLLNDDFILAEISNPHTSSDGLLRDYCDGDQFKMHPLFSLKPTALQIMLYYDDLETCNPLGSRATIHKLGAFYYTLGNINPLNRSSMKAIQLLCLCTTSNIKEYGIDAVLKPFMTDLKKLEEPNGHPFTINGSEENITGSIAYTSADNLGAQLLGGFKESCSANKPCRYCLATAEEMKSKFHEKEFVLRTKESYNIQADQVQKYGEHFSKTYGINRKSSLTESNYYHVVDGLPPDIMHDILEGVLQYETRGMLKNFIKVEHYLTLKILNDRIAKYDFGYYNDTNKPSPITEAKFSSNDNSLKQHAVQMWCLATHIPLIIGDLIPLENARWILYLKLLEIISLCFAPVISKDQVAYLQVLINDHHHKFRELYPECSSIPKMHFMVRMPTATMRMGPLVRAWCMRFEAKHHYFKKLSTVIGNYTNLPFTLAMWHQQWLCYQLQSANHESGFLEKGVEVGPGSTFCAGDLDYYNLLEEQEFGIDQTTNITKYVQYKHVSLTSFKLTNPFK</sequence>
<dbReference type="AlphaFoldDB" id="A0A6S7GBH5"/>
<dbReference type="PROSITE" id="PS00028">
    <property type="entry name" value="ZINC_FINGER_C2H2_1"/>
    <property type="match status" value="1"/>
</dbReference>
<proteinExistence type="predicted"/>
<name>A0A6S7GBH5_PARCT</name>
<dbReference type="EMBL" id="CACRXK020001315">
    <property type="protein sequence ID" value="CAB3988383.1"/>
    <property type="molecule type" value="Genomic_DNA"/>
</dbReference>
<dbReference type="InterPro" id="IPR013087">
    <property type="entry name" value="Znf_C2H2_type"/>
</dbReference>
<protein>
    <submittedName>
        <fullName evidence="1">Uncharacterized protein LOC110055849</fullName>
    </submittedName>
</protein>
<evidence type="ECO:0000313" key="2">
    <source>
        <dbReference type="Proteomes" id="UP001152795"/>
    </source>
</evidence>
<accession>A0A6S7GBH5</accession>
<dbReference type="Proteomes" id="UP001152795">
    <property type="component" value="Unassembled WGS sequence"/>
</dbReference>
<organism evidence="1 2">
    <name type="scientific">Paramuricea clavata</name>
    <name type="common">Red gorgonian</name>
    <name type="synonym">Violescent sea-whip</name>
    <dbReference type="NCBI Taxonomy" id="317549"/>
    <lineage>
        <taxon>Eukaryota</taxon>
        <taxon>Metazoa</taxon>
        <taxon>Cnidaria</taxon>
        <taxon>Anthozoa</taxon>
        <taxon>Octocorallia</taxon>
        <taxon>Malacalcyonacea</taxon>
        <taxon>Plexauridae</taxon>
        <taxon>Paramuricea</taxon>
    </lineage>
</organism>
<dbReference type="PANTHER" id="PTHR31912">
    <property type="entry name" value="IP13529P"/>
    <property type="match status" value="1"/>
</dbReference>
<keyword evidence="2" id="KW-1185">Reference proteome</keyword>
<gene>
    <name evidence="1" type="ORF">PACLA_8A074188</name>
</gene>
<dbReference type="PANTHER" id="PTHR31912:SF36">
    <property type="entry name" value="C2H2-TYPE DOMAIN-CONTAINING PROTEIN"/>
    <property type="match status" value="1"/>
</dbReference>
<reference evidence="1" key="1">
    <citation type="submission" date="2020-04" db="EMBL/GenBank/DDBJ databases">
        <authorList>
            <person name="Alioto T."/>
            <person name="Alioto T."/>
            <person name="Gomez Garrido J."/>
        </authorList>
    </citation>
    <scope>NUCLEOTIDE SEQUENCE</scope>
    <source>
        <strain evidence="1">A484AB</strain>
    </source>
</reference>